<protein>
    <recommendedName>
        <fullName evidence="3">Transposase IS30-like HTH domain-containing protein</fullName>
    </recommendedName>
</protein>
<proteinExistence type="predicted"/>
<evidence type="ECO:0000313" key="2">
    <source>
        <dbReference type="Proteomes" id="UP000694395"/>
    </source>
</evidence>
<evidence type="ECO:0008006" key="3">
    <source>
        <dbReference type="Google" id="ProtNLM"/>
    </source>
</evidence>
<reference evidence="1" key="1">
    <citation type="submission" date="2020-07" db="EMBL/GenBank/DDBJ databases">
        <title>A long reads based de novo assembly of the rainbow trout Arlee double haploid line genome.</title>
        <authorList>
            <person name="Gao G."/>
            <person name="Palti Y."/>
        </authorList>
    </citation>
    <scope>NUCLEOTIDE SEQUENCE [LARGE SCALE GENOMIC DNA]</scope>
</reference>
<organism evidence="1 2">
    <name type="scientific">Oncorhynchus mykiss</name>
    <name type="common">Rainbow trout</name>
    <name type="synonym">Salmo gairdneri</name>
    <dbReference type="NCBI Taxonomy" id="8022"/>
    <lineage>
        <taxon>Eukaryota</taxon>
        <taxon>Metazoa</taxon>
        <taxon>Chordata</taxon>
        <taxon>Craniata</taxon>
        <taxon>Vertebrata</taxon>
        <taxon>Euteleostomi</taxon>
        <taxon>Actinopterygii</taxon>
        <taxon>Neopterygii</taxon>
        <taxon>Teleostei</taxon>
        <taxon>Protacanthopterygii</taxon>
        <taxon>Salmoniformes</taxon>
        <taxon>Salmonidae</taxon>
        <taxon>Salmoninae</taxon>
        <taxon>Oncorhynchus</taxon>
    </lineage>
</organism>
<dbReference type="InterPro" id="IPR036388">
    <property type="entry name" value="WH-like_DNA-bd_sf"/>
</dbReference>
<name>A0A8K9X6L5_ONCMY</name>
<accession>A0A8K9X6L5</accession>
<dbReference type="Gene3D" id="1.10.10.10">
    <property type="entry name" value="Winged helix-like DNA-binding domain superfamily/Winged helix DNA-binding domain"/>
    <property type="match status" value="1"/>
</dbReference>
<keyword evidence="2" id="KW-1185">Reference proteome</keyword>
<reference evidence="1" key="2">
    <citation type="submission" date="2025-08" db="UniProtKB">
        <authorList>
            <consortium name="Ensembl"/>
        </authorList>
    </citation>
    <scope>IDENTIFICATION</scope>
</reference>
<dbReference type="AlphaFoldDB" id="A0A8K9X6L5"/>
<evidence type="ECO:0000313" key="1">
    <source>
        <dbReference type="Ensembl" id="ENSOMYP00000128578.1"/>
    </source>
</evidence>
<reference evidence="1" key="3">
    <citation type="submission" date="2025-09" db="UniProtKB">
        <authorList>
            <consortium name="Ensembl"/>
        </authorList>
    </citation>
    <scope>IDENTIFICATION</scope>
</reference>
<dbReference type="Proteomes" id="UP000694395">
    <property type="component" value="Chromosome 11"/>
</dbReference>
<dbReference type="Ensembl" id="ENSOMYT00000157490.1">
    <property type="protein sequence ID" value="ENSOMYP00000128578.1"/>
    <property type="gene ID" value="ENSOMYG00000053933.1"/>
</dbReference>
<dbReference type="GeneTree" id="ENSGT01150000287739"/>
<sequence>MCAIQRVNRQDKILYLSAFEQGMVVDARSNGLSVSRTAMLLGFSRSTVSRVYQEWSTTQRTSSRTTGREECVLGRKQLVDDRGRRRTARVMQANRQATYRQITAQYNSGVQNGISECTTRRSMSQMGSTPIT</sequence>
<dbReference type="InterPro" id="IPR009057">
    <property type="entry name" value="Homeodomain-like_sf"/>
</dbReference>
<dbReference type="SUPFAM" id="SSF46689">
    <property type="entry name" value="Homeodomain-like"/>
    <property type="match status" value="1"/>
</dbReference>